<dbReference type="PANTHER" id="PTHR30619:SF1">
    <property type="entry name" value="RECOMBINATION PROTEIN 2"/>
    <property type="match status" value="1"/>
</dbReference>
<dbReference type="InterPro" id="IPR010994">
    <property type="entry name" value="RuvA_2-like"/>
</dbReference>
<dbReference type="PANTHER" id="PTHR30619">
    <property type="entry name" value="DNA INTERNALIZATION/COMPETENCE PROTEIN COMEC/REC2"/>
    <property type="match status" value="1"/>
</dbReference>
<dbReference type="RefSeq" id="WP_169525921.1">
    <property type="nucleotide sequence ID" value="NZ_JAAMPU010000097.1"/>
</dbReference>
<feature type="region of interest" description="Disordered" evidence="1">
    <location>
        <begin position="117"/>
        <end position="141"/>
    </location>
</feature>
<dbReference type="InterPro" id="IPR004509">
    <property type="entry name" value="Competence_ComEA_HhH"/>
</dbReference>
<dbReference type="NCBIfam" id="TIGR00426">
    <property type="entry name" value="competence protein ComEA helix-hairpin-helix repeat region"/>
    <property type="match status" value="1"/>
</dbReference>
<reference evidence="4" key="1">
    <citation type="submission" date="2020-02" db="EMBL/GenBank/DDBJ databases">
        <title>Flavobacterium sp. genome.</title>
        <authorList>
            <person name="Jung H.S."/>
            <person name="Baek J.H."/>
            <person name="Jeon C.O."/>
        </authorList>
    </citation>
    <scope>NUCLEOTIDE SEQUENCE</scope>
    <source>
        <strain evidence="4">SE-s28</strain>
    </source>
</reference>
<dbReference type="AlphaFoldDB" id="A0A972FP95"/>
<sequence>MKTKSLFNLLMITVSLACNAQMRIHVINVGQGCATLVEFPCAAILIDTGGESNAYFDSSASLQSYLEEFFIQRPDLQNTFECVYLTHPHIDHTRGVSVIVQPPYKIKNIVTDGIENGSGGSQQKQLHKLAQDSEENSNPADNIGLEAVVTDEIGNTGFTNEKIDAVNCSRINPEITVLWGTSVTNTGWAAEEFKDANNHSLVIKIKYGESTFLVTGDLEEAALKDMIRKYNGSSVLDSDVYMVGHHGSINGTTQSLLDAVTPKIALIGAGDVGRKVYWTAWQYGHPRKEILQMLQQILTATRTPFHVQAGIKGTRNRTTENFEDYIIRKGIYCTAWDDTIVLETSGDKMWKLVDPTTTPMLLLQDTDAVLPILNLNTASVAQLEALPGIGSTKANAIFNYRQTHGNFTAVEQLDDVSGIGPATIDLVRPYVKI</sequence>
<dbReference type="Proteomes" id="UP000712080">
    <property type="component" value="Unassembled WGS sequence"/>
</dbReference>
<keyword evidence="5" id="KW-1185">Reference proteome</keyword>
<dbReference type="GO" id="GO:0006281">
    <property type="term" value="P:DNA repair"/>
    <property type="evidence" value="ECO:0007669"/>
    <property type="project" value="InterPro"/>
</dbReference>
<name>A0A972FP95_9FLAO</name>
<dbReference type="Pfam" id="PF00753">
    <property type="entry name" value="Lactamase_B"/>
    <property type="match status" value="1"/>
</dbReference>
<dbReference type="GO" id="GO:0003677">
    <property type="term" value="F:DNA binding"/>
    <property type="evidence" value="ECO:0007669"/>
    <property type="project" value="InterPro"/>
</dbReference>
<evidence type="ECO:0000256" key="2">
    <source>
        <dbReference type="SAM" id="SignalP"/>
    </source>
</evidence>
<organism evidence="4 5">
    <name type="scientific">Flavobacterium silvaticum</name>
    <dbReference type="NCBI Taxonomy" id="1852020"/>
    <lineage>
        <taxon>Bacteria</taxon>
        <taxon>Pseudomonadati</taxon>
        <taxon>Bacteroidota</taxon>
        <taxon>Flavobacteriia</taxon>
        <taxon>Flavobacteriales</taxon>
        <taxon>Flavobacteriaceae</taxon>
        <taxon>Flavobacterium</taxon>
    </lineage>
</organism>
<evidence type="ECO:0000259" key="3">
    <source>
        <dbReference type="SMART" id="SM00278"/>
    </source>
</evidence>
<keyword evidence="2" id="KW-0732">Signal</keyword>
<proteinExistence type="predicted"/>
<dbReference type="SUPFAM" id="SSF47781">
    <property type="entry name" value="RuvA domain 2-like"/>
    <property type="match status" value="1"/>
</dbReference>
<dbReference type="InterPro" id="IPR001279">
    <property type="entry name" value="Metallo-B-lactamas"/>
</dbReference>
<dbReference type="InterPro" id="IPR052159">
    <property type="entry name" value="Competence_DNA_uptake"/>
</dbReference>
<dbReference type="Gene3D" id="3.60.15.10">
    <property type="entry name" value="Ribonuclease Z/Hydroxyacylglutathione hydrolase-like"/>
    <property type="match status" value="1"/>
</dbReference>
<evidence type="ECO:0000313" key="5">
    <source>
        <dbReference type="Proteomes" id="UP000712080"/>
    </source>
</evidence>
<dbReference type="PROSITE" id="PS51257">
    <property type="entry name" value="PROKAR_LIPOPROTEIN"/>
    <property type="match status" value="1"/>
</dbReference>
<feature type="signal peptide" evidence="2">
    <location>
        <begin position="1"/>
        <end position="20"/>
    </location>
</feature>
<comment type="caution">
    <text evidence="4">The sequence shown here is derived from an EMBL/GenBank/DDBJ whole genome shotgun (WGS) entry which is preliminary data.</text>
</comment>
<protein>
    <submittedName>
        <fullName evidence="4">MBL fold metallo-hydrolase</fullName>
    </submittedName>
</protein>
<dbReference type="SUPFAM" id="SSF56281">
    <property type="entry name" value="Metallo-hydrolase/oxidoreductase"/>
    <property type="match status" value="1"/>
</dbReference>
<dbReference type="Pfam" id="PF12836">
    <property type="entry name" value="HHH_3"/>
    <property type="match status" value="1"/>
</dbReference>
<evidence type="ECO:0000256" key="1">
    <source>
        <dbReference type="SAM" id="MobiDB-lite"/>
    </source>
</evidence>
<gene>
    <name evidence="4" type="ORF">G6047_02620</name>
</gene>
<dbReference type="InterPro" id="IPR003583">
    <property type="entry name" value="Hlx-hairpin-Hlx_DNA-bd_motif"/>
</dbReference>
<accession>A0A972FP95</accession>
<dbReference type="InterPro" id="IPR035681">
    <property type="entry name" value="ComA-like_MBL"/>
</dbReference>
<dbReference type="InterPro" id="IPR036866">
    <property type="entry name" value="RibonucZ/Hydroxyglut_hydro"/>
</dbReference>
<dbReference type="CDD" id="cd07731">
    <property type="entry name" value="ComA-like_MBL-fold"/>
    <property type="match status" value="1"/>
</dbReference>
<feature type="domain" description="Helix-hairpin-helix DNA-binding motif class 1" evidence="3">
    <location>
        <begin position="381"/>
        <end position="400"/>
    </location>
</feature>
<dbReference type="EMBL" id="JAAMPU010000097">
    <property type="protein sequence ID" value="NMH26914.1"/>
    <property type="molecule type" value="Genomic_DNA"/>
</dbReference>
<evidence type="ECO:0000313" key="4">
    <source>
        <dbReference type="EMBL" id="NMH26914.1"/>
    </source>
</evidence>
<dbReference type="SMART" id="SM00278">
    <property type="entry name" value="HhH1"/>
    <property type="match status" value="2"/>
</dbReference>
<dbReference type="Gene3D" id="1.10.150.280">
    <property type="entry name" value="AF1531-like domain"/>
    <property type="match status" value="1"/>
</dbReference>
<feature type="domain" description="Helix-hairpin-helix DNA-binding motif class 1" evidence="3">
    <location>
        <begin position="411"/>
        <end position="430"/>
    </location>
</feature>
<feature type="chain" id="PRO_5037478407" evidence="2">
    <location>
        <begin position="21"/>
        <end position="433"/>
    </location>
</feature>